<feature type="chain" id="PRO_5045182281" evidence="1">
    <location>
        <begin position="23"/>
        <end position="96"/>
    </location>
</feature>
<comment type="caution">
    <text evidence="2">The sequence shown here is derived from an EMBL/GenBank/DDBJ whole genome shotgun (WGS) entry which is preliminary data.</text>
</comment>
<proteinExistence type="predicted"/>
<feature type="signal peptide" evidence="1">
    <location>
        <begin position="1"/>
        <end position="22"/>
    </location>
</feature>
<dbReference type="Proteomes" id="UP001596978">
    <property type="component" value="Unassembled WGS sequence"/>
</dbReference>
<sequence>MKTKILTMAIALSMGVSTMSFKALESSSIESLQIGQANKIEGYSHVDGSVEQAGKLKAFLRVTFVLYEVIANHEARAADVARDLEREIKANMQKLG</sequence>
<evidence type="ECO:0000256" key="1">
    <source>
        <dbReference type="SAM" id="SignalP"/>
    </source>
</evidence>
<gene>
    <name evidence="2" type="ORF">ACFQ1M_14740</name>
</gene>
<reference evidence="3" key="1">
    <citation type="journal article" date="2019" name="Int. J. Syst. Evol. Microbiol.">
        <title>The Global Catalogue of Microorganisms (GCM) 10K type strain sequencing project: providing services to taxonomists for standard genome sequencing and annotation.</title>
        <authorList>
            <consortium name="The Broad Institute Genomics Platform"/>
            <consortium name="The Broad Institute Genome Sequencing Center for Infectious Disease"/>
            <person name="Wu L."/>
            <person name="Ma J."/>
        </authorList>
    </citation>
    <scope>NUCLEOTIDE SEQUENCE [LARGE SCALE GENOMIC DNA]</scope>
    <source>
        <strain evidence="3">CCUG 62952</strain>
    </source>
</reference>
<dbReference type="EMBL" id="JBHTJH010000017">
    <property type="protein sequence ID" value="MFD0863470.1"/>
    <property type="molecule type" value="Genomic_DNA"/>
</dbReference>
<dbReference type="RefSeq" id="WP_386409543.1">
    <property type="nucleotide sequence ID" value="NZ_JBHTJH010000017.1"/>
</dbReference>
<protein>
    <submittedName>
        <fullName evidence="2">Uncharacterized protein</fullName>
    </submittedName>
</protein>
<keyword evidence="3" id="KW-1185">Reference proteome</keyword>
<evidence type="ECO:0000313" key="3">
    <source>
        <dbReference type="Proteomes" id="UP001596978"/>
    </source>
</evidence>
<organism evidence="2 3">
    <name type="scientific">Sungkyunkwania multivorans</name>
    <dbReference type="NCBI Taxonomy" id="1173618"/>
    <lineage>
        <taxon>Bacteria</taxon>
        <taxon>Pseudomonadati</taxon>
        <taxon>Bacteroidota</taxon>
        <taxon>Flavobacteriia</taxon>
        <taxon>Flavobacteriales</taxon>
        <taxon>Flavobacteriaceae</taxon>
        <taxon>Sungkyunkwania</taxon>
    </lineage>
</organism>
<accession>A0ABW3D0S5</accession>
<evidence type="ECO:0000313" key="2">
    <source>
        <dbReference type="EMBL" id="MFD0863470.1"/>
    </source>
</evidence>
<keyword evidence="1" id="KW-0732">Signal</keyword>
<name>A0ABW3D0S5_9FLAO</name>